<protein>
    <submittedName>
        <fullName evidence="2">PilZ domain-containing protein</fullName>
    </submittedName>
</protein>
<gene>
    <name evidence="2" type="ORF">SAMN06297144_0100</name>
</gene>
<name>A0A285QAT3_9SPHN</name>
<dbReference type="Proteomes" id="UP000219494">
    <property type="component" value="Unassembled WGS sequence"/>
</dbReference>
<dbReference type="GO" id="GO:0035438">
    <property type="term" value="F:cyclic-di-GMP binding"/>
    <property type="evidence" value="ECO:0007669"/>
    <property type="project" value="InterPro"/>
</dbReference>
<dbReference type="EMBL" id="OBMI01000001">
    <property type="protein sequence ID" value="SOB78594.1"/>
    <property type="molecule type" value="Genomic_DNA"/>
</dbReference>
<evidence type="ECO:0000259" key="1">
    <source>
        <dbReference type="Pfam" id="PF07238"/>
    </source>
</evidence>
<keyword evidence="3" id="KW-1185">Reference proteome</keyword>
<accession>A0A285QAT3</accession>
<dbReference type="SUPFAM" id="SSF141371">
    <property type="entry name" value="PilZ domain-like"/>
    <property type="match status" value="1"/>
</dbReference>
<dbReference type="RefSeq" id="WP_097062095.1">
    <property type="nucleotide sequence ID" value="NZ_OBMI01000001.1"/>
</dbReference>
<evidence type="ECO:0000313" key="2">
    <source>
        <dbReference type="EMBL" id="SOB78594.1"/>
    </source>
</evidence>
<dbReference type="AlphaFoldDB" id="A0A285QAT3"/>
<proteinExistence type="predicted"/>
<dbReference type="Pfam" id="PF07238">
    <property type="entry name" value="PilZ"/>
    <property type="match status" value="1"/>
</dbReference>
<reference evidence="2 3" key="1">
    <citation type="submission" date="2017-07" db="EMBL/GenBank/DDBJ databases">
        <authorList>
            <person name="Sun Z.S."/>
            <person name="Albrecht U."/>
            <person name="Echele G."/>
            <person name="Lee C.C."/>
        </authorList>
    </citation>
    <scope>NUCLEOTIDE SEQUENCE [LARGE SCALE GENOMIC DNA]</scope>
    <source>
        <strain evidence="2 3">CGMCC 1.12672</strain>
    </source>
</reference>
<dbReference type="InterPro" id="IPR009875">
    <property type="entry name" value="PilZ_domain"/>
</dbReference>
<sequence length="90" mass="9500">MSAAANLRRESRHPTNRKASARIALGIDLLDLSLNGARARVSIPLPTGTLVKLGLGQGGADRHARVVWTEDGVTGFEFLAPIDAKELPGS</sequence>
<feature type="domain" description="PilZ" evidence="1">
    <location>
        <begin position="8"/>
        <end position="85"/>
    </location>
</feature>
<dbReference type="OrthoDB" id="9795572at2"/>
<organism evidence="2 3">
    <name type="scientific">Sphingomonas guangdongensis</name>
    <dbReference type="NCBI Taxonomy" id="1141890"/>
    <lineage>
        <taxon>Bacteria</taxon>
        <taxon>Pseudomonadati</taxon>
        <taxon>Pseudomonadota</taxon>
        <taxon>Alphaproteobacteria</taxon>
        <taxon>Sphingomonadales</taxon>
        <taxon>Sphingomonadaceae</taxon>
        <taxon>Sphingomonas</taxon>
    </lineage>
</organism>
<evidence type="ECO:0000313" key="3">
    <source>
        <dbReference type="Proteomes" id="UP000219494"/>
    </source>
</evidence>